<dbReference type="AlphaFoldDB" id="A0A255XVH1"/>
<comment type="caution">
    <text evidence="6">The sequence shown here is derived from an EMBL/GenBank/DDBJ whole genome shotgun (WGS) entry which is preliminary data.</text>
</comment>
<evidence type="ECO:0000259" key="5">
    <source>
        <dbReference type="PROSITE" id="PS50931"/>
    </source>
</evidence>
<dbReference type="GO" id="GO:0006351">
    <property type="term" value="P:DNA-templated transcription"/>
    <property type="evidence" value="ECO:0007669"/>
    <property type="project" value="TreeGrafter"/>
</dbReference>
<proteinExistence type="inferred from homology"/>
<keyword evidence="4" id="KW-0804">Transcription</keyword>
<dbReference type="InterPro" id="IPR000847">
    <property type="entry name" value="LysR_HTH_N"/>
</dbReference>
<evidence type="ECO:0000313" key="7">
    <source>
        <dbReference type="Proteomes" id="UP000216361"/>
    </source>
</evidence>
<dbReference type="GO" id="GO:0003700">
    <property type="term" value="F:DNA-binding transcription factor activity"/>
    <property type="evidence" value="ECO:0007669"/>
    <property type="project" value="InterPro"/>
</dbReference>
<dbReference type="Pfam" id="PF00126">
    <property type="entry name" value="HTH_1"/>
    <property type="match status" value="1"/>
</dbReference>
<dbReference type="Proteomes" id="UP000216361">
    <property type="component" value="Unassembled WGS sequence"/>
</dbReference>
<reference evidence="6 7" key="1">
    <citation type="submission" date="2017-07" db="EMBL/GenBank/DDBJ databases">
        <title>Elstera cyanobacteriorum sp. nov., a novel bacterium isolated from cyanobacterial aggregates in a eutrophic lake.</title>
        <authorList>
            <person name="Cai H."/>
        </authorList>
    </citation>
    <scope>NUCLEOTIDE SEQUENCE [LARGE SCALE GENOMIC DNA]</scope>
    <source>
        <strain evidence="6 7">TH019</strain>
    </source>
</reference>
<keyword evidence="2" id="KW-0805">Transcription regulation</keyword>
<dbReference type="RefSeq" id="WP_094407837.1">
    <property type="nucleotide sequence ID" value="NZ_BMJZ01000008.1"/>
</dbReference>
<dbReference type="PANTHER" id="PTHR30537">
    <property type="entry name" value="HTH-TYPE TRANSCRIPTIONAL REGULATOR"/>
    <property type="match status" value="1"/>
</dbReference>
<comment type="similarity">
    <text evidence="1">Belongs to the LysR transcriptional regulatory family.</text>
</comment>
<dbReference type="PROSITE" id="PS50931">
    <property type="entry name" value="HTH_LYSR"/>
    <property type="match status" value="1"/>
</dbReference>
<feature type="domain" description="HTH lysR-type" evidence="5">
    <location>
        <begin position="4"/>
        <end position="61"/>
    </location>
</feature>
<dbReference type="EMBL" id="NOXS01000028">
    <property type="protein sequence ID" value="OYQ20374.1"/>
    <property type="molecule type" value="Genomic_DNA"/>
</dbReference>
<accession>A0A255XVH1</accession>
<keyword evidence="7" id="KW-1185">Reference proteome</keyword>
<evidence type="ECO:0000256" key="4">
    <source>
        <dbReference type="ARBA" id="ARBA00023163"/>
    </source>
</evidence>
<organism evidence="6 7">
    <name type="scientific">Elstera cyanobacteriorum</name>
    <dbReference type="NCBI Taxonomy" id="2022747"/>
    <lineage>
        <taxon>Bacteria</taxon>
        <taxon>Pseudomonadati</taxon>
        <taxon>Pseudomonadota</taxon>
        <taxon>Alphaproteobacteria</taxon>
        <taxon>Rhodospirillales</taxon>
        <taxon>Rhodospirillaceae</taxon>
        <taxon>Elstera</taxon>
    </lineage>
</organism>
<protein>
    <recommendedName>
        <fullName evidence="5">HTH lysR-type domain-containing protein</fullName>
    </recommendedName>
</protein>
<dbReference type="OrthoDB" id="7333438at2"/>
<evidence type="ECO:0000256" key="1">
    <source>
        <dbReference type="ARBA" id="ARBA00009437"/>
    </source>
</evidence>
<dbReference type="Gene3D" id="1.10.10.10">
    <property type="entry name" value="Winged helix-like DNA-binding domain superfamily/Winged helix DNA-binding domain"/>
    <property type="match status" value="1"/>
</dbReference>
<dbReference type="Pfam" id="PF03466">
    <property type="entry name" value="LysR_substrate"/>
    <property type="match status" value="1"/>
</dbReference>
<dbReference type="Gene3D" id="3.40.190.290">
    <property type="match status" value="1"/>
</dbReference>
<dbReference type="PANTHER" id="PTHR30537:SF3">
    <property type="entry name" value="TRANSCRIPTIONAL REGULATORY PROTEIN"/>
    <property type="match status" value="1"/>
</dbReference>
<dbReference type="GO" id="GO:0043565">
    <property type="term" value="F:sequence-specific DNA binding"/>
    <property type="evidence" value="ECO:0007669"/>
    <property type="project" value="TreeGrafter"/>
</dbReference>
<keyword evidence="3" id="KW-0238">DNA-binding</keyword>
<dbReference type="SUPFAM" id="SSF46785">
    <property type="entry name" value="Winged helix' DNA-binding domain"/>
    <property type="match status" value="1"/>
</dbReference>
<evidence type="ECO:0000256" key="2">
    <source>
        <dbReference type="ARBA" id="ARBA00023015"/>
    </source>
</evidence>
<dbReference type="InterPro" id="IPR036388">
    <property type="entry name" value="WH-like_DNA-bd_sf"/>
</dbReference>
<dbReference type="InterPro" id="IPR036390">
    <property type="entry name" value="WH_DNA-bd_sf"/>
</dbReference>
<evidence type="ECO:0000256" key="3">
    <source>
        <dbReference type="ARBA" id="ARBA00023125"/>
    </source>
</evidence>
<sequence>MASFDWNDIRFFLAVARDASLSAAARRLRVDHTTVARRIAALEAHLGLHLFHRLPRGWKLTPQGQALLPKAERLEAEALSVGRAALEVGPLTGPIRLTAPPILANRVLLPALHAFQQKNPGITLEFDTSAFHLNLSQGAADLAVRVGWPQETGLIARKLCDIAYGVYARTELAEADLPLLGLGDGWQGSSQQTWLDTQRAGRLVPLAAGDVSTLLAAARLGWGAALLPCFAAADAPDLSLVAGHQPPDRPLCLILHADVRRAPRIRALADHLIATLTAAAPMLGQRPPVRESP</sequence>
<name>A0A255XVH1_9PROT</name>
<dbReference type="SUPFAM" id="SSF53850">
    <property type="entry name" value="Periplasmic binding protein-like II"/>
    <property type="match status" value="1"/>
</dbReference>
<gene>
    <name evidence="6" type="ORF">CHR90_04705</name>
</gene>
<evidence type="ECO:0000313" key="6">
    <source>
        <dbReference type="EMBL" id="OYQ20374.1"/>
    </source>
</evidence>
<dbReference type="InterPro" id="IPR005119">
    <property type="entry name" value="LysR_subst-bd"/>
</dbReference>
<dbReference type="InterPro" id="IPR058163">
    <property type="entry name" value="LysR-type_TF_proteobact-type"/>
</dbReference>